<dbReference type="Proteomes" id="UP000230607">
    <property type="component" value="Chromosome 1"/>
</dbReference>
<evidence type="ECO:0000256" key="2">
    <source>
        <dbReference type="ARBA" id="ARBA00022840"/>
    </source>
</evidence>
<organism evidence="4 5">
    <name type="scientific">Candidatus Nitrosotalea okcheonensis</name>
    <dbReference type="NCBI Taxonomy" id="1903276"/>
    <lineage>
        <taxon>Archaea</taxon>
        <taxon>Nitrososphaerota</taxon>
        <taxon>Nitrososphaeria</taxon>
        <taxon>Nitrosotaleales</taxon>
        <taxon>Nitrosotaleaceae</taxon>
        <taxon>Nitrosotalea</taxon>
    </lineage>
</organism>
<reference evidence="5" key="1">
    <citation type="submission" date="2017-03" db="EMBL/GenBank/DDBJ databases">
        <authorList>
            <person name="Herbold C."/>
        </authorList>
    </citation>
    <scope>NUCLEOTIDE SEQUENCE [LARGE SCALE GENOMIC DNA]</scope>
</reference>
<accession>A0A2H1FBW5</accession>
<dbReference type="PANTHER" id="PTHR43204:SF1">
    <property type="entry name" value="ABC TRANSPORTER I FAMILY MEMBER 6, CHLOROPLASTIC"/>
    <property type="match status" value="1"/>
</dbReference>
<dbReference type="InterPro" id="IPR010230">
    <property type="entry name" value="FeS-cluster_ATPase_SufC"/>
</dbReference>
<dbReference type="EMBL" id="LT841358">
    <property type="protein sequence ID" value="SMH70260.1"/>
    <property type="molecule type" value="Genomic_DNA"/>
</dbReference>
<dbReference type="NCBIfam" id="TIGR01978">
    <property type="entry name" value="sufC"/>
    <property type="match status" value="1"/>
</dbReference>
<feature type="domain" description="ABC transporter" evidence="3">
    <location>
        <begin position="7"/>
        <end position="256"/>
    </location>
</feature>
<keyword evidence="2" id="KW-0067">ATP-binding</keyword>
<dbReference type="GO" id="GO:0016887">
    <property type="term" value="F:ATP hydrolysis activity"/>
    <property type="evidence" value="ECO:0007669"/>
    <property type="project" value="InterPro"/>
</dbReference>
<dbReference type="AlphaFoldDB" id="A0A2H1FBW5"/>
<evidence type="ECO:0000256" key="1">
    <source>
        <dbReference type="ARBA" id="ARBA00022741"/>
    </source>
</evidence>
<dbReference type="SMART" id="SM00382">
    <property type="entry name" value="AAA"/>
    <property type="match status" value="1"/>
</dbReference>
<protein>
    <submittedName>
        <fullName evidence="4">Vegetative protein 296</fullName>
    </submittedName>
</protein>
<keyword evidence="5" id="KW-1185">Reference proteome</keyword>
<dbReference type="CDD" id="cd03217">
    <property type="entry name" value="ABC_FeS_Assembly"/>
    <property type="match status" value="1"/>
</dbReference>
<dbReference type="PANTHER" id="PTHR43204">
    <property type="entry name" value="ABC TRANSPORTER I FAMILY MEMBER 6, CHLOROPLASTIC"/>
    <property type="match status" value="1"/>
</dbReference>
<dbReference type="Pfam" id="PF00005">
    <property type="entry name" value="ABC_tran"/>
    <property type="match status" value="1"/>
</dbReference>
<proteinExistence type="predicted"/>
<name>A0A2H1FBW5_9ARCH</name>
<dbReference type="PROSITE" id="PS50893">
    <property type="entry name" value="ABC_TRANSPORTER_2"/>
    <property type="match status" value="1"/>
</dbReference>
<keyword evidence="1" id="KW-0547">Nucleotide-binding</keyword>
<dbReference type="InterPro" id="IPR003439">
    <property type="entry name" value="ABC_transporter-like_ATP-bd"/>
</dbReference>
<evidence type="ECO:0000259" key="3">
    <source>
        <dbReference type="PROSITE" id="PS50893"/>
    </source>
</evidence>
<dbReference type="InterPro" id="IPR027417">
    <property type="entry name" value="P-loop_NTPase"/>
</dbReference>
<dbReference type="GO" id="GO:0005524">
    <property type="term" value="F:ATP binding"/>
    <property type="evidence" value="ECO:0007669"/>
    <property type="project" value="UniProtKB-KW"/>
</dbReference>
<evidence type="ECO:0000313" key="5">
    <source>
        <dbReference type="Proteomes" id="UP000230607"/>
    </source>
</evidence>
<sequence>MITMAILEIKDLHVQRDGKEILKGVNLKTGPGEVHAIMGPNGSGKSTLSYTILGHPKYEVTKGDILLDGESIIGLSADERSKKGLFLAFQYPTEVAGVGYSHFLRTAYNALSKSLADEKREVFLTVREFQNYLKKNLDEVGLKHDFLSRYLNEGFSGGEKKRSEVLQMAVLQPRISILDEPDSGLDIDAVQAVAKAISSVSRKDATVIVITHYARILKFLDKLDFVHVMAQGKMIKEGPKELADELEQKGYGWLGIQETTQ</sequence>
<gene>
    <name evidence="4" type="primary">yurY</name>
    <name evidence="4" type="ORF">NCS_10067</name>
</gene>
<dbReference type="SUPFAM" id="SSF52540">
    <property type="entry name" value="P-loop containing nucleoside triphosphate hydrolases"/>
    <property type="match status" value="1"/>
</dbReference>
<evidence type="ECO:0000313" key="4">
    <source>
        <dbReference type="EMBL" id="SMH70260.1"/>
    </source>
</evidence>
<dbReference type="Gene3D" id="3.40.50.300">
    <property type="entry name" value="P-loop containing nucleotide triphosphate hydrolases"/>
    <property type="match status" value="1"/>
</dbReference>
<dbReference type="InterPro" id="IPR003593">
    <property type="entry name" value="AAA+_ATPase"/>
</dbReference>